<keyword evidence="2" id="KW-1185">Reference proteome</keyword>
<comment type="caution">
    <text evidence="1">The sequence shown here is derived from an EMBL/GenBank/DDBJ whole genome shotgun (WGS) entry which is preliminary data.</text>
</comment>
<accession>A0A225UIC6</accession>
<gene>
    <name evidence="1" type="ORF">PHMEG_00038116</name>
</gene>
<organism evidence="1 2">
    <name type="scientific">Phytophthora megakarya</name>
    <dbReference type="NCBI Taxonomy" id="4795"/>
    <lineage>
        <taxon>Eukaryota</taxon>
        <taxon>Sar</taxon>
        <taxon>Stramenopiles</taxon>
        <taxon>Oomycota</taxon>
        <taxon>Peronosporomycetes</taxon>
        <taxon>Peronosporales</taxon>
        <taxon>Peronosporaceae</taxon>
        <taxon>Phytophthora</taxon>
    </lineage>
</organism>
<evidence type="ECO:0000313" key="2">
    <source>
        <dbReference type="Proteomes" id="UP000198211"/>
    </source>
</evidence>
<name>A0A225UIC6_9STRA</name>
<proteinExistence type="predicted"/>
<reference evidence="2" key="1">
    <citation type="submission" date="2017-03" db="EMBL/GenBank/DDBJ databases">
        <title>Phytopthora megakarya and P. palmivora, two closely related causual agents of cacao black pod achieved similar genome size and gene model numbers by different mechanisms.</title>
        <authorList>
            <person name="Ali S."/>
            <person name="Shao J."/>
            <person name="Larry D.J."/>
            <person name="Kronmiller B."/>
            <person name="Shen D."/>
            <person name="Strem M.D."/>
            <person name="Melnick R.L."/>
            <person name="Guiltinan M.J."/>
            <person name="Tyler B.M."/>
            <person name="Meinhardt L.W."/>
            <person name="Bailey B.A."/>
        </authorList>
    </citation>
    <scope>NUCLEOTIDE SEQUENCE [LARGE SCALE GENOMIC DNA]</scope>
    <source>
        <strain evidence="2">zdho120</strain>
    </source>
</reference>
<dbReference type="Proteomes" id="UP000198211">
    <property type="component" value="Unassembled WGS sequence"/>
</dbReference>
<evidence type="ECO:0000313" key="1">
    <source>
        <dbReference type="EMBL" id="OWY92748.1"/>
    </source>
</evidence>
<dbReference type="AlphaFoldDB" id="A0A225UIC6"/>
<protein>
    <submittedName>
        <fullName evidence="1">Uncharacterized protein</fullName>
    </submittedName>
</protein>
<dbReference type="EMBL" id="NBNE01017396">
    <property type="protein sequence ID" value="OWY92748.1"/>
    <property type="molecule type" value="Genomic_DNA"/>
</dbReference>
<feature type="non-terminal residue" evidence="1">
    <location>
        <position position="61"/>
    </location>
</feature>
<sequence length="61" mass="7018">MTTRRPDRYVPWPTTLCRVTLGSITARDIRRLNLPPPGWIFPETVPPVPHAWNESLVTPQL</sequence>